<proteinExistence type="predicted"/>
<dbReference type="Gene3D" id="3.30.200.20">
    <property type="entry name" value="Phosphorylase Kinase, domain 1"/>
    <property type="match status" value="1"/>
</dbReference>
<dbReference type="Proteomes" id="UP001149165">
    <property type="component" value="Unassembled WGS sequence"/>
</dbReference>
<accession>A0A9W9FBF1</accession>
<evidence type="ECO:0000259" key="9">
    <source>
        <dbReference type="PROSITE" id="PS50011"/>
    </source>
</evidence>
<evidence type="ECO:0000256" key="3">
    <source>
        <dbReference type="ARBA" id="ARBA00022679"/>
    </source>
</evidence>
<protein>
    <recommendedName>
        <fullName evidence="1">non-specific serine/threonine protein kinase</fullName>
        <ecNumber evidence="1">2.7.11.1</ecNumber>
    </recommendedName>
</protein>
<evidence type="ECO:0000313" key="11">
    <source>
        <dbReference type="Proteomes" id="UP001149165"/>
    </source>
</evidence>
<evidence type="ECO:0000256" key="8">
    <source>
        <dbReference type="ARBA" id="ARBA00048679"/>
    </source>
</evidence>
<evidence type="ECO:0000313" key="10">
    <source>
        <dbReference type="EMBL" id="KAJ5097161.1"/>
    </source>
</evidence>
<reference evidence="10" key="1">
    <citation type="submission" date="2022-11" db="EMBL/GenBank/DDBJ databases">
        <authorList>
            <person name="Petersen C."/>
        </authorList>
    </citation>
    <scope>NUCLEOTIDE SEQUENCE</scope>
    <source>
        <strain evidence="10">IBT 30069</strain>
    </source>
</reference>
<evidence type="ECO:0000256" key="2">
    <source>
        <dbReference type="ARBA" id="ARBA00022527"/>
    </source>
</evidence>
<keyword evidence="11" id="KW-1185">Reference proteome</keyword>
<keyword evidence="4" id="KW-0547">Nucleotide-binding</keyword>
<reference evidence="10" key="2">
    <citation type="journal article" date="2023" name="IMA Fungus">
        <title>Comparative genomic study of the Penicillium genus elucidates a diverse pangenome and 15 lateral gene transfer events.</title>
        <authorList>
            <person name="Petersen C."/>
            <person name="Sorensen T."/>
            <person name="Nielsen M.R."/>
            <person name="Sondergaard T.E."/>
            <person name="Sorensen J.L."/>
            <person name="Fitzpatrick D.A."/>
            <person name="Frisvad J.C."/>
            <person name="Nielsen K.L."/>
        </authorList>
    </citation>
    <scope>NUCLEOTIDE SEQUENCE</scope>
    <source>
        <strain evidence="10">IBT 30069</strain>
    </source>
</reference>
<dbReference type="AlphaFoldDB" id="A0A9W9FBF1"/>
<evidence type="ECO:0000256" key="1">
    <source>
        <dbReference type="ARBA" id="ARBA00012513"/>
    </source>
</evidence>
<dbReference type="InterPro" id="IPR011009">
    <property type="entry name" value="Kinase-like_dom_sf"/>
</dbReference>
<keyword evidence="2" id="KW-0723">Serine/threonine-protein kinase</keyword>
<organism evidence="10 11">
    <name type="scientific">Penicillium angulare</name>
    <dbReference type="NCBI Taxonomy" id="116970"/>
    <lineage>
        <taxon>Eukaryota</taxon>
        <taxon>Fungi</taxon>
        <taxon>Dikarya</taxon>
        <taxon>Ascomycota</taxon>
        <taxon>Pezizomycotina</taxon>
        <taxon>Eurotiomycetes</taxon>
        <taxon>Eurotiomycetidae</taxon>
        <taxon>Eurotiales</taxon>
        <taxon>Aspergillaceae</taxon>
        <taxon>Penicillium</taxon>
    </lineage>
</organism>
<dbReference type="GO" id="GO:0050684">
    <property type="term" value="P:regulation of mRNA processing"/>
    <property type="evidence" value="ECO:0007669"/>
    <property type="project" value="TreeGrafter"/>
</dbReference>
<dbReference type="Pfam" id="PF00069">
    <property type="entry name" value="Pkinase"/>
    <property type="match status" value="1"/>
</dbReference>
<comment type="catalytic activity">
    <reaction evidence="7">
        <text>L-threonyl-[protein] + ATP = O-phospho-L-threonyl-[protein] + ADP + H(+)</text>
        <dbReference type="Rhea" id="RHEA:46608"/>
        <dbReference type="Rhea" id="RHEA-COMP:11060"/>
        <dbReference type="Rhea" id="RHEA-COMP:11605"/>
        <dbReference type="ChEBI" id="CHEBI:15378"/>
        <dbReference type="ChEBI" id="CHEBI:30013"/>
        <dbReference type="ChEBI" id="CHEBI:30616"/>
        <dbReference type="ChEBI" id="CHEBI:61977"/>
        <dbReference type="ChEBI" id="CHEBI:456216"/>
        <dbReference type="EC" id="2.7.11.1"/>
    </reaction>
</comment>
<dbReference type="GO" id="GO:0000245">
    <property type="term" value="P:spliceosomal complex assembly"/>
    <property type="evidence" value="ECO:0007669"/>
    <property type="project" value="TreeGrafter"/>
</dbReference>
<dbReference type="SMART" id="SM00220">
    <property type="entry name" value="S_TKc"/>
    <property type="match status" value="1"/>
</dbReference>
<keyword evidence="6" id="KW-0067">ATP-binding</keyword>
<evidence type="ECO:0000256" key="7">
    <source>
        <dbReference type="ARBA" id="ARBA00047899"/>
    </source>
</evidence>
<dbReference type="PANTHER" id="PTHR47634:SF9">
    <property type="entry name" value="PROTEIN KINASE DOMAIN-CONTAINING PROTEIN-RELATED"/>
    <property type="match status" value="1"/>
</dbReference>
<dbReference type="InterPro" id="IPR051334">
    <property type="entry name" value="SRPK"/>
</dbReference>
<dbReference type="OrthoDB" id="5979581at2759"/>
<dbReference type="Gene3D" id="1.10.510.10">
    <property type="entry name" value="Transferase(Phosphotransferase) domain 1"/>
    <property type="match status" value="1"/>
</dbReference>
<dbReference type="SUPFAM" id="SSF56112">
    <property type="entry name" value="Protein kinase-like (PK-like)"/>
    <property type="match status" value="1"/>
</dbReference>
<comment type="caution">
    <text evidence="10">The sequence shown here is derived from an EMBL/GenBank/DDBJ whole genome shotgun (WGS) entry which is preliminary data.</text>
</comment>
<dbReference type="GO" id="GO:0004674">
    <property type="term" value="F:protein serine/threonine kinase activity"/>
    <property type="evidence" value="ECO:0007669"/>
    <property type="project" value="UniProtKB-KW"/>
</dbReference>
<dbReference type="GO" id="GO:0005524">
    <property type="term" value="F:ATP binding"/>
    <property type="evidence" value="ECO:0007669"/>
    <property type="project" value="UniProtKB-KW"/>
</dbReference>
<gene>
    <name evidence="10" type="ORF">N7456_007882</name>
</gene>
<evidence type="ECO:0000256" key="4">
    <source>
        <dbReference type="ARBA" id="ARBA00022741"/>
    </source>
</evidence>
<evidence type="ECO:0000256" key="5">
    <source>
        <dbReference type="ARBA" id="ARBA00022777"/>
    </source>
</evidence>
<comment type="catalytic activity">
    <reaction evidence="8">
        <text>L-seryl-[protein] + ATP = O-phospho-L-seryl-[protein] + ADP + H(+)</text>
        <dbReference type="Rhea" id="RHEA:17989"/>
        <dbReference type="Rhea" id="RHEA-COMP:9863"/>
        <dbReference type="Rhea" id="RHEA-COMP:11604"/>
        <dbReference type="ChEBI" id="CHEBI:15378"/>
        <dbReference type="ChEBI" id="CHEBI:29999"/>
        <dbReference type="ChEBI" id="CHEBI:30616"/>
        <dbReference type="ChEBI" id="CHEBI:83421"/>
        <dbReference type="ChEBI" id="CHEBI:456216"/>
        <dbReference type="EC" id="2.7.11.1"/>
    </reaction>
</comment>
<dbReference type="EC" id="2.7.11.1" evidence="1"/>
<keyword evidence="5" id="KW-0418">Kinase</keyword>
<dbReference type="EMBL" id="JAPQKH010000005">
    <property type="protein sequence ID" value="KAJ5097161.1"/>
    <property type="molecule type" value="Genomic_DNA"/>
</dbReference>
<dbReference type="PROSITE" id="PS50011">
    <property type="entry name" value="PROTEIN_KINASE_DOM"/>
    <property type="match status" value="1"/>
</dbReference>
<keyword evidence="3" id="KW-0808">Transferase</keyword>
<sequence length="442" mass="50620">MTKRRLFNRLAIPRFSRVFSHLNISFARASQSKHAISDIRSPLKPRAFPCSGWDTIDPSLRIEEESIPNYKAENFYPVHIGEVFNRRYQVVGKLGYGSSATVWLCRDLFSSIQANRLRDQRYITLKINTASKTPTREIDVYNHLKTLKSDHAGQSCLRQLIEIFQAQSPGGHNTHTCLVHPPHGISLGQLTSLLPDRVMSAAMVRTTIRNVLAALDFLHTEARVIHTDLQPNNILLGLKDDSILSQFEQAEFEAPVPRKVLVDRTIYLSRPLRISYGTPVLCDSGEARFGTDQQNGDIMPDIYRAPEVILGMSWDNKVDIWNVGMLIWDLFEHHHLFNARNPARELDDAYHLAEMQAVLGSPPVEFLGRSEWGLSFWDKHGTWRGAAPIPDHNLHTLEGRLQGDEKDDFLRFIRRMLCWLPEERASAKELLFDPWLMHGLFK</sequence>
<evidence type="ECO:0000256" key="6">
    <source>
        <dbReference type="ARBA" id="ARBA00022840"/>
    </source>
</evidence>
<dbReference type="PANTHER" id="PTHR47634">
    <property type="entry name" value="PROTEIN KINASE DOMAIN-CONTAINING PROTEIN-RELATED"/>
    <property type="match status" value="1"/>
</dbReference>
<feature type="domain" description="Protein kinase" evidence="9">
    <location>
        <begin position="88"/>
        <end position="436"/>
    </location>
</feature>
<name>A0A9W9FBF1_9EURO</name>
<dbReference type="InterPro" id="IPR000719">
    <property type="entry name" value="Prot_kinase_dom"/>
</dbReference>